<accession>E1QZW1</accession>
<evidence type="ECO:0000256" key="1">
    <source>
        <dbReference type="SAM" id="Phobius"/>
    </source>
</evidence>
<dbReference type="STRING" id="633147.Olsu_0812"/>
<dbReference type="RefSeq" id="WP_013251677.1">
    <property type="nucleotide sequence ID" value="NC_014363.1"/>
</dbReference>
<proteinExistence type="predicted"/>
<dbReference type="HOGENOM" id="CLU_084406_0_0_11"/>
<evidence type="ECO:0000313" key="3">
    <source>
        <dbReference type="Proteomes" id="UP000000333"/>
    </source>
</evidence>
<feature type="transmembrane region" description="Helical" evidence="1">
    <location>
        <begin position="204"/>
        <end position="226"/>
    </location>
</feature>
<dbReference type="PANTHER" id="PTHR36434:SF1">
    <property type="entry name" value="MEMBRANE PROTEASE YUGP-RELATED"/>
    <property type="match status" value="1"/>
</dbReference>
<dbReference type="GeneID" id="78512232"/>
<dbReference type="InterPro" id="IPR007395">
    <property type="entry name" value="Zn_peptidase_2"/>
</dbReference>
<sequence>MPYGIGYGYGLGYDMTYIAIVVVSMVLGLLTQWYINSSYKRWSRVPTSFGTTGAEVARRMLDENGASAVGIGHVAGHLSDYFDPRDNNLHLSEENYEGGSVASVAVACHEAGHAVQTARGFAFGRFRTAMVPLVNVTQQAWAVLLFLGLVLNFTGLVQLGVFLFAFTVLFQLVTLPVEIDASRRAVAYLSASGSGIDERGARQVLTAAALTYVSAALVSILQLVYLMGRADRRGR</sequence>
<keyword evidence="1" id="KW-0812">Transmembrane</keyword>
<dbReference type="eggNOG" id="COG2738">
    <property type="taxonomic scope" value="Bacteria"/>
</dbReference>
<evidence type="ECO:0000313" key="2">
    <source>
        <dbReference type="EMBL" id="ADK67925.1"/>
    </source>
</evidence>
<keyword evidence="1" id="KW-1133">Transmembrane helix</keyword>
<dbReference type="PANTHER" id="PTHR36434">
    <property type="entry name" value="MEMBRANE PROTEASE YUGP-RELATED"/>
    <property type="match status" value="1"/>
</dbReference>
<keyword evidence="1" id="KW-0472">Membrane</keyword>
<name>E1QZW1_OLSUV</name>
<dbReference type="PATRIC" id="fig|633147.7.peg.736"/>
<dbReference type="Pfam" id="PF04298">
    <property type="entry name" value="Zn_peptidase_2"/>
    <property type="match status" value="1"/>
</dbReference>
<dbReference type="Proteomes" id="UP000000333">
    <property type="component" value="Chromosome"/>
</dbReference>
<reference evidence="2 3" key="1">
    <citation type="journal article" date="2010" name="Stand. Genomic Sci.">
        <title>Complete genome sequence of Olsenella uli type strain (VPI D76D-27C).</title>
        <authorList>
            <person name="Goker M."/>
            <person name="Held B."/>
            <person name="Lucas S."/>
            <person name="Nolan M."/>
            <person name="Yasawong M."/>
            <person name="Glavina Del Rio T."/>
            <person name="Tice H."/>
            <person name="Cheng J.F."/>
            <person name="Bruce D."/>
            <person name="Detter J.C."/>
            <person name="Tapia R."/>
            <person name="Han C."/>
            <person name="Goodwin L."/>
            <person name="Pitluck S."/>
            <person name="Liolios K."/>
            <person name="Ivanova N."/>
            <person name="Mavromatis K."/>
            <person name="Mikhailova N."/>
            <person name="Pati A."/>
            <person name="Chen A."/>
            <person name="Palaniappan K."/>
            <person name="Land M."/>
            <person name="Hauser L."/>
            <person name="Chang Y.J."/>
            <person name="Jeffries C.D."/>
            <person name="Rohde M."/>
            <person name="Sikorski J."/>
            <person name="Pukall R."/>
            <person name="Woyke T."/>
            <person name="Bristow J."/>
            <person name="Eisen J.A."/>
            <person name="Markowitz V."/>
            <person name="Hugenholtz P."/>
            <person name="Kyrpides N.C."/>
            <person name="Klenk H.P."/>
            <person name="Lapidus A."/>
        </authorList>
    </citation>
    <scope>NUCLEOTIDE SEQUENCE [LARGE SCALE GENOMIC DNA]</scope>
    <source>
        <strain evidence="3">ATCC 49627 / DSM 7084 / CIP 109912 / JCM 12494 / NCIMB 702895 / VPI D76D-27C</strain>
    </source>
</reference>
<feature type="transmembrane region" description="Helical" evidence="1">
    <location>
        <begin position="15"/>
        <end position="35"/>
    </location>
</feature>
<feature type="transmembrane region" description="Helical" evidence="1">
    <location>
        <begin position="140"/>
        <end position="173"/>
    </location>
</feature>
<organism evidence="2 3">
    <name type="scientific">Olsenella uli (strain ATCC 49627 / DSM 7084 / CCUG 31166 / CIP 109912 / JCM 12494 / LMG 11480 / NCIMB 702895 / VPI D76D-27C)</name>
    <name type="common">Lactobacillus uli</name>
    <dbReference type="NCBI Taxonomy" id="633147"/>
    <lineage>
        <taxon>Bacteria</taxon>
        <taxon>Bacillati</taxon>
        <taxon>Actinomycetota</taxon>
        <taxon>Coriobacteriia</taxon>
        <taxon>Coriobacteriales</taxon>
        <taxon>Atopobiaceae</taxon>
        <taxon>Olsenella</taxon>
    </lineage>
</organism>
<keyword evidence="3" id="KW-1185">Reference proteome</keyword>
<dbReference type="EMBL" id="CP002106">
    <property type="protein sequence ID" value="ADK67925.1"/>
    <property type="molecule type" value="Genomic_DNA"/>
</dbReference>
<protein>
    <submittedName>
        <fullName evidence="2">Peptidase membrane zinc metallopeptidase putative</fullName>
    </submittedName>
</protein>
<dbReference type="KEGG" id="ols:Olsu_0812"/>
<dbReference type="AlphaFoldDB" id="E1QZW1"/>
<gene>
    <name evidence="2" type="ordered locus">Olsu_0812</name>
</gene>